<organism evidence="2 3">
    <name type="scientific">Trichuris muris</name>
    <name type="common">Mouse whipworm</name>
    <dbReference type="NCBI Taxonomy" id="70415"/>
    <lineage>
        <taxon>Eukaryota</taxon>
        <taxon>Metazoa</taxon>
        <taxon>Ecdysozoa</taxon>
        <taxon>Nematoda</taxon>
        <taxon>Enoplea</taxon>
        <taxon>Dorylaimia</taxon>
        <taxon>Trichinellida</taxon>
        <taxon>Trichuridae</taxon>
        <taxon>Trichuris</taxon>
    </lineage>
</organism>
<evidence type="ECO:0000256" key="1">
    <source>
        <dbReference type="SAM" id="MobiDB-lite"/>
    </source>
</evidence>
<name>A0A5S6QLI8_TRIMR</name>
<reference evidence="3" key="1">
    <citation type="submission" date="2019-12" db="UniProtKB">
        <authorList>
            <consortium name="WormBaseParasite"/>
        </authorList>
    </citation>
    <scope>IDENTIFICATION</scope>
</reference>
<feature type="region of interest" description="Disordered" evidence="1">
    <location>
        <begin position="132"/>
        <end position="152"/>
    </location>
</feature>
<keyword evidence="2" id="KW-1185">Reference proteome</keyword>
<dbReference type="Proteomes" id="UP000046395">
    <property type="component" value="Unassembled WGS sequence"/>
</dbReference>
<evidence type="ECO:0000313" key="2">
    <source>
        <dbReference type="Proteomes" id="UP000046395"/>
    </source>
</evidence>
<accession>A0A5S6QLI8</accession>
<sequence length="152" mass="16727">MADLDKVVVNLSSATLNSVEKCFFSKGLNFVPTPKDPPILDVICSVEHSLSKVDPTKAAEIKGATSSSLAKRYKATPIINNLERKGLKGLGCNKELLITKADKGNVVVLLNRHDYLAKTNALLDTDIYRPLKSDPPTRHKARSLVRWNSSRD</sequence>
<evidence type="ECO:0000313" key="3">
    <source>
        <dbReference type="WBParaSite" id="TMUE_2000008039.1"/>
    </source>
</evidence>
<dbReference type="AlphaFoldDB" id="A0A5S6QLI8"/>
<dbReference type="WBParaSite" id="TMUE_2000008039.1">
    <property type="protein sequence ID" value="TMUE_2000008039.1"/>
    <property type="gene ID" value="WBGene00300136"/>
</dbReference>
<protein>
    <submittedName>
        <fullName evidence="3">Uncharacterized protein</fullName>
    </submittedName>
</protein>
<proteinExistence type="predicted"/>